<evidence type="ECO:0000259" key="2">
    <source>
        <dbReference type="Pfam" id="PF18932"/>
    </source>
</evidence>
<proteinExistence type="predicted"/>
<dbReference type="EMBL" id="LQBQ01000034">
    <property type="protein sequence ID" value="KUJ76889.1"/>
    <property type="molecule type" value="Genomic_DNA"/>
</dbReference>
<dbReference type="InterPro" id="IPR043736">
    <property type="entry name" value="DUF5681"/>
</dbReference>
<organism evidence="3 4">
    <name type="scientific">Ruegeria marisrubri</name>
    <dbReference type="NCBI Taxonomy" id="1685379"/>
    <lineage>
        <taxon>Bacteria</taxon>
        <taxon>Pseudomonadati</taxon>
        <taxon>Pseudomonadota</taxon>
        <taxon>Alphaproteobacteria</taxon>
        <taxon>Rhodobacterales</taxon>
        <taxon>Roseobacteraceae</taxon>
        <taxon>Ruegeria</taxon>
    </lineage>
</organism>
<gene>
    <name evidence="3" type="ORF">AVO45_10370</name>
</gene>
<keyword evidence="4" id="KW-1185">Reference proteome</keyword>
<feature type="compositionally biased region" description="Basic residues" evidence="1">
    <location>
        <begin position="39"/>
        <end position="49"/>
    </location>
</feature>
<sequence>MSSDKDKRALVARPGYDVGYGKPPKDTRFKAGQSGNPKGRPRGAKNKRPGMHEERMKDLILDEAYRDITIREGHRSVTIPMAQAVMRSLAVNAAKGQHRSQRLFSELLASVESSRKILHDQWLDTAITYKVEWEKELRRREQLGITDLPDPLPHPDHVKIDMVEGTARVVGPATKEEKAEYDWFVERREMFEDELQHLQDLRAEAKDKRLISQIDEDIGQVRRILQIVDAKLPD</sequence>
<name>A0A0X3TMJ1_9RHOB</name>
<evidence type="ECO:0000256" key="1">
    <source>
        <dbReference type="SAM" id="MobiDB-lite"/>
    </source>
</evidence>
<dbReference type="Pfam" id="PF18932">
    <property type="entry name" value="DUF5681"/>
    <property type="match status" value="1"/>
</dbReference>
<evidence type="ECO:0000313" key="4">
    <source>
        <dbReference type="Proteomes" id="UP000053791"/>
    </source>
</evidence>
<dbReference type="AlphaFoldDB" id="A0A0X3TMJ1"/>
<dbReference type="RefSeq" id="WP_068347754.1">
    <property type="nucleotide sequence ID" value="NZ_LQBQ01000034.1"/>
</dbReference>
<feature type="domain" description="DUF5681" evidence="2">
    <location>
        <begin position="25"/>
        <end position="109"/>
    </location>
</feature>
<accession>A0A0X3TMJ1</accession>
<reference evidence="3 4" key="1">
    <citation type="submission" date="2015-12" db="EMBL/GenBank/DDBJ databases">
        <authorList>
            <person name="Shamseldin A."/>
            <person name="Moawad H."/>
            <person name="Abd El-Rahim W.M."/>
            <person name="Sadowsky M.J."/>
        </authorList>
    </citation>
    <scope>NUCLEOTIDE SEQUENCE [LARGE SCALE GENOMIC DNA]</scope>
    <source>
        <strain evidence="3 4">ZGT118</strain>
    </source>
</reference>
<protein>
    <recommendedName>
        <fullName evidence="2">DUF5681 domain-containing protein</fullName>
    </recommendedName>
</protein>
<dbReference type="STRING" id="1685379.AVO45_10370"/>
<dbReference type="OrthoDB" id="2086138at2"/>
<evidence type="ECO:0000313" key="3">
    <source>
        <dbReference type="EMBL" id="KUJ76889.1"/>
    </source>
</evidence>
<comment type="caution">
    <text evidence="3">The sequence shown here is derived from an EMBL/GenBank/DDBJ whole genome shotgun (WGS) entry which is preliminary data.</text>
</comment>
<feature type="region of interest" description="Disordered" evidence="1">
    <location>
        <begin position="1"/>
        <end position="53"/>
    </location>
</feature>
<dbReference type="Proteomes" id="UP000053791">
    <property type="component" value="Unassembled WGS sequence"/>
</dbReference>